<feature type="repeat" description="WD" evidence="9">
    <location>
        <begin position="231"/>
        <end position="251"/>
    </location>
</feature>
<name>A0A976SK32_THEOR</name>
<evidence type="ECO:0000259" key="10">
    <source>
        <dbReference type="Pfam" id="PF17814"/>
    </source>
</evidence>
<dbReference type="InterPro" id="IPR054532">
    <property type="entry name" value="TPL_SMU1_LisH-like"/>
</dbReference>
<keyword evidence="5" id="KW-0508">mRNA splicing</keyword>
<feature type="repeat" description="WD" evidence="9">
    <location>
        <begin position="312"/>
        <end position="353"/>
    </location>
</feature>
<dbReference type="InterPro" id="IPR001680">
    <property type="entry name" value="WD40_rpt"/>
</dbReference>
<proteinExistence type="inferred from homology"/>
<dbReference type="PROSITE" id="PS50294">
    <property type="entry name" value="WD_REPEATS_REGION"/>
    <property type="match status" value="2"/>
</dbReference>
<dbReference type="InterPro" id="IPR045184">
    <property type="entry name" value="SMU1"/>
</dbReference>
<evidence type="ECO:0000256" key="9">
    <source>
        <dbReference type="PROSITE-ProRule" id="PRU00221"/>
    </source>
</evidence>
<evidence type="ECO:0000256" key="2">
    <source>
        <dbReference type="ARBA" id="ARBA00022574"/>
    </source>
</evidence>
<evidence type="ECO:0000256" key="5">
    <source>
        <dbReference type="ARBA" id="ARBA00023187"/>
    </source>
</evidence>
<dbReference type="GO" id="GO:0000398">
    <property type="term" value="P:mRNA splicing, via spliceosome"/>
    <property type="evidence" value="ECO:0007669"/>
    <property type="project" value="InterPro"/>
</dbReference>
<comment type="subcellular location">
    <subcellularLocation>
        <location evidence="1">Nucleus speckle</location>
    </subcellularLocation>
</comment>
<organism evidence="11 12">
    <name type="scientific">Theileria orientalis</name>
    <dbReference type="NCBI Taxonomy" id="68886"/>
    <lineage>
        <taxon>Eukaryota</taxon>
        <taxon>Sar</taxon>
        <taxon>Alveolata</taxon>
        <taxon>Apicomplexa</taxon>
        <taxon>Aconoidasida</taxon>
        <taxon>Piroplasmida</taxon>
        <taxon>Theileriidae</taxon>
        <taxon>Theileria</taxon>
    </lineage>
</organism>
<dbReference type="PROSITE" id="PS00678">
    <property type="entry name" value="WD_REPEATS_1"/>
    <property type="match status" value="1"/>
</dbReference>
<dbReference type="PANTHER" id="PTHR22848">
    <property type="entry name" value="WD40 REPEAT PROTEIN"/>
    <property type="match status" value="1"/>
</dbReference>
<keyword evidence="2 9" id="KW-0853">WD repeat</keyword>
<dbReference type="SMART" id="SM00320">
    <property type="entry name" value="WD40"/>
    <property type="match status" value="6"/>
</dbReference>
<evidence type="ECO:0000256" key="7">
    <source>
        <dbReference type="ARBA" id="ARBA00025801"/>
    </source>
</evidence>
<dbReference type="Pfam" id="PF00400">
    <property type="entry name" value="WD40"/>
    <property type="match status" value="4"/>
</dbReference>
<reference evidence="11" key="1">
    <citation type="submission" date="2022-07" db="EMBL/GenBank/DDBJ databases">
        <title>Evaluation of T. orientalis genome assembly methods using nanopore sequencing and analysis of variation between genomes.</title>
        <authorList>
            <person name="Yam J."/>
            <person name="Micallef M.L."/>
            <person name="Liu M."/>
            <person name="Djordjevic S.P."/>
            <person name="Bogema D.R."/>
            <person name="Jenkins C."/>
        </authorList>
    </citation>
    <scope>NUCLEOTIDE SEQUENCE</scope>
    <source>
        <strain evidence="11">Fish Creek</strain>
    </source>
</reference>
<protein>
    <recommendedName>
        <fullName evidence="8">WD40 repeat-containing protein SMU1</fullName>
    </recommendedName>
</protein>
<gene>
    <name evidence="11" type="ORF">MACJ_003358</name>
</gene>
<dbReference type="Proteomes" id="UP000244803">
    <property type="component" value="Chromosome 1"/>
</dbReference>
<evidence type="ECO:0000256" key="6">
    <source>
        <dbReference type="ARBA" id="ARBA00023242"/>
    </source>
</evidence>
<feature type="repeat" description="WD" evidence="9">
    <location>
        <begin position="354"/>
        <end position="395"/>
    </location>
</feature>
<accession>A0A976SK32</accession>
<dbReference type="Gene3D" id="2.130.10.10">
    <property type="entry name" value="YVTN repeat-like/Quinoprotein amine dehydrogenase"/>
    <property type="match status" value="1"/>
</dbReference>
<dbReference type="AlphaFoldDB" id="A0A976SK32"/>
<dbReference type="Pfam" id="PF17814">
    <property type="entry name" value="LisH_TPL"/>
    <property type="match status" value="1"/>
</dbReference>
<feature type="repeat" description="WD" evidence="9">
    <location>
        <begin position="269"/>
        <end position="310"/>
    </location>
</feature>
<dbReference type="InterPro" id="IPR019775">
    <property type="entry name" value="WD40_repeat_CS"/>
</dbReference>
<evidence type="ECO:0000313" key="12">
    <source>
        <dbReference type="Proteomes" id="UP000244803"/>
    </source>
</evidence>
<keyword evidence="4" id="KW-0677">Repeat</keyword>
<dbReference type="InterPro" id="IPR015943">
    <property type="entry name" value="WD40/YVTN_repeat-like_dom_sf"/>
</dbReference>
<dbReference type="SMART" id="SM00667">
    <property type="entry name" value="LisH"/>
    <property type="match status" value="1"/>
</dbReference>
<feature type="domain" description="TPL/SMU1 LisH-like dimerisation" evidence="10">
    <location>
        <begin position="8"/>
        <end position="38"/>
    </location>
</feature>
<dbReference type="PROSITE" id="PS50896">
    <property type="entry name" value="LISH"/>
    <property type="match status" value="1"/>
</dbReference>
<evidence type="ECO:0000313" key="11">
    <source>
        <dbReference type="EMBL" id="UVC54030.1"/>
    </source>
</evidence>
<evidence type="ECO:0000256" key="4">
    <source>
        <dbReference type="ARBA" id="ARBA00022737"/>
    </source>
</evidence>
<dbReference type="InterPro" id="IPR006594">
    <property type="entry name" value="LisH"/>
</dbReference>
<evidence type="ECO:0000256" key="1">
    <source>
        <dbReference type="ARBA" id="ARBA00004324"/>
    </source>
</evidence>
<sequence length="536" mass="59812">MDRNLDVSSEDVVKLILQYLKENGLNKTLLVMQEETGVSLNSVSNIESLIADAQMGRWSQVLDAIDTMKLSQDTLYKLYDQIVRELVDLKESKLALLLMESCTPLISMQKTDPDNYRRLLDLCRNRPNDSKEIYAGLSTDSSHQHLTKEKKRNIVAEALAKDIEYVPQSRLLALIGMALKWQNHLGLIPPGDRFDVFKSTSKTSDESTQFAKNINKIIKFAENSHPECAIFTPNGHYLVSGSSDGFIEVWNWSVGALDTELSYQVQDHFMLHDTLITCLAVSRDSEVLASGDQKGNIKIWKISTGECLKSMSNSHNGAVTCATFSRDSSNLLTGSFDSLARIHGLKSGKPLKEFRGHTSIVNTVVYSNDGTKVITGSSDGFVKVWDSRSCECLKSFPAFTQRENDDPQGPLISKSVNTIVNLAGQSDLFLVCSKSPILKVFNLNGNSLRQFTPEEVENVSFLDVSGTRFAIQLLLVSKRSEWIYALGDDDHLYCFNYKSGKLDNVHDKEAIGVTHHPYSSFLASWGLDRTIKILCP</sequence>
<dbReference type="CDD" id="cd00200">
    <property type="entry name" value="WD40"/>
    <property type="match status" value="1"/>
</dbReference>
<dbReference type="EMBL" id="CP056065">
    <property type="protein sequence ID" value="UVC54030.1"/>
    <property type="molecule type" value="Genomic_DNA"/>
</dbReference>
<dbReference type="InterPro" id="IPR036322">
    <property type="entry name" value="WD40_repeat_dom_sf"/>
</dbReference>
<comment type="similarity">
    <text evidence="7">Belongs to the WD repeat SMU1 family.</text>
</comment>
<dbReference type="GO" id="GO:0016607">
    <property type="term" value="C:nuclear speck"/>
    <property type="evidence" value="ECO:0007669"/>
    <property type="project" value="UniProtKB-SubCell"/>
</dbReference>
<keyword evidence="3" id="KW-0507">mRNA processing</keyword>
<dbReference type="PROSITE" id="PS50082">
    <property type="entry name" value="WD_REPEATS_2"/>
    <property type="match status" value="4"/>
</dbReference>
<evidence type="ECO:0000256" key="3">
    <source>
        <dbReference type="ARBA" id="ARBA00022664"/>
    </source>
</evidence>
<keyword evidence="6" id="KW-0539">Nucleus</keyword>
<evidence type="ECO:0000256" key="8">
    <source>
        <dbReference type="ARBA" id="ARBA00026184"/>
    </source>
</evidence>
<dbReference type="SUPFAM" id="SSF50978">
    <property type="entry name" value="WD40 repeat-like"/>
    <property type="match status" value="1"/>
</dbReference>